<gene>
    <name evidence="1" type="ORF">H5410_013140</name>
</gene>
<proteinExistence type="predicted"/>
<comment type="caution">
    <text evidence="1">The sequence shown here is derived from an EMBL/GenBank/DDBJ whole genome shotgun (WGS) entry which is preliminary data.</text>
</comment>
<name>A0A9J6AUL1_SOLCO</name>
<reference evidence="1 2" key="1">
    <citation type="submission" date="2020-09" db="EMBL/GenBank/DDBJ databases">
        <title>De no assembly of potato wild relative species, Solanum commersonii.</title>
        <authorList>
            <person name="Cho K."/>
        </authorList>
    </citation>
    <scope>NUCLEOTIDE SEQUENCE [LARGE SCALE GENOMIC DNA]</scope>
    <source>
        <strain evidence="1">LZ3.2</strain>
        <tissue evidence="1">Leaf</tissue>
    </source>
</reference>
<organism evidence="1 2">
    <name type="scientific">Solanum commersonii</name>
    <name type="common">Commerson's wild potato</name>
    <name type="synonym">Commerson's nightshade</name>
    <dbReference type="NCBI Taxonomy" id="4109"/>
    <lineage>
        <taxon>Eukaryota</taxon>
        <taxon>Viridiplantae</taxon>
        <taxon>Streptophyta</taxon>
        <taxon>Embryophyta</taxon>
        <taxon>Tracheophyta</taxon>
        <taxon>Spermatophyta</taxon>
        <taxon>Magnoliopsida</taxon>
        <taxon>eudicotyledons</taxon>
        <taxon>Gunneridae</taxon>
        <taxon>Pentapetalae</taxon>
        <taxon>asterids</taxon>
        <taxon>lamiids</taxon>
        <taxon>Solanales</taxon>
        <taxon>Solanaceae</taxon>
        <taxon>Solanoideae</taxon>
        <taxon>Solaneae</taxon>
        <taxon>Solanum</taxon>
    </lineage>
</organism>
<protein>
    <submittedName>
        <fullName evidence="1">Uncharacterized protein</fullName>
    </submittedName>
</protein>
<dbReference type="EMBL" id="JACXVP010000002">
    <property type="protein sequence ID" value="KAG5627922.1"/>
    <property type="molecule type" value="Genomic_DNA"/>
</dbReference>
<evidence type="ECO:0000313" key="2">
    <source>
        <dbReference type="Proteomes" id="UP000824120"/>
    </source>
</evidence>
<dbReference type="AlphaFoldDB" id="A0A9J6AUL1"/>
<evidence type="ECO:0000313" key="1">
    <source>
        <dbReference type="EMBL" id="KAG5627922.1"/>
    </source>
</evidence>
<dbReference type="Proteomes" id="UP000824120">
    <property type="component" value="Chromosome 2"/>
</dbReference>
<sequence>MLQSTKRAGDKSFEVTEDFSEAEIWFDLVERKRNFMHSSLATKGNNCGRAISVVVVQGERRSVIGPELSLNKGWGDIVAKRMGRYSSKTTQSKWQAKKGNLIFEYQSERICGTSVIMENDLLSRCLFLFEFPNGKMAEQVMLGVTRDGNKNPFS</sequence>
<keyword evidence="2" id="KW-1185">Reference proteome</keyword>
<accession>A0A9J6AUL1</accession>